<dbReference type="Proteomes" id="UP000265520">
    <property type="component" value="Unassembled WGS sequence"/>
</dbReference>
<evidence type="ECO:0000313" key="3">
    <source>
        <dbReference type="Proteomes" id="UP000265520"/>
    </source>
</evidence>
<comment type="caution">
    <text evidence="2">The sequence shown here is derived from an EMBL/GenBank/DDBJ whole genome shotgun (WGS) entry which is preliminary data.</text>
</comment>
<feature type="compositionally biased region" description="Low complexity" evidence="1">
    <location>
        <begin position="24"/>
        <end position="38"/>
    </location>
</feature>
<evidence type="ECO:0000256" key="1">
    <source>
        <dbReference type="SAM" id="MobiDB-lite"/>
    </source>
</evidence>
<feature type="region of interest" description="Disordered" evidence="1">
    <location>
        <begin position="21"/>
        <end position="79"/>
    </location>
</feature>
<keyword evidence="3" id="KW-1185">Reference proteome</keyword>
<organism evidence="2 3">
    <name type="scientific">Trifolium medium</name>
    <dbReference type="NCBI Taxonomy" id="97028"/>
    <lineage>
        <taxon>Eukaryota</taxon>
        <taxon>Viridiplantae</taxon>
        <taxon>Streptophyta</taxon>
        <taxon>Embryophyta</taxon>
        <taxon>Tracheophyta</taxon>
        <taxon>Spermatophyta</taxon>
        <taxon>Magnoliopsida</taxon>
        <taxon>eudicotyledons</taxon>
        <taxon>Gunneridae</taxon>
        <taxon>Pentapetalae</taxon>
        <taxon>rosids</taxon>
        <taxon>fabids</taxon>
        <taxon>Fabales</taxon>
        <taxon>Fabaceae</taxon>
        <taxon>Papilionoideae</taxon>
        <taxon>50 kb inversion clade</taxon>
        <taxon>NPAAA clade</taxon>
        <taxon>Hologalegina</taxon>
        <taxon>IRL clade</taxon>
        <taxon>Trifolieae</taxon>
        <taxon>Trifolium</taxon>
    </lineage>
</organism>
<name>A0A392QSY0_9FABA</name>
<proteinExistence type="predicted"/>
<reference evidence="2 3" key="1">
    <citation type="journal article" date="2018" name="Front. Plant Sci.">
        <title>Red Clover (Trifolium pratense) and Zigzag Clover (T. medium) - A Picture of Genomic Similarities and Differences.</title>
        <authorList>
            <person name="Dluhosova J."/>
            <person name="Istvanek J."/>
            <person name="Nedelnik J."/>
            <person name="Repkova J."/>
        </authorList>
    </citation>
    <scope>NUCLEOTIDE SEQUENCE [LARGE SCALE GENOMIC DNA]</scope>
    <source>
        <strain evidence="3">cv. 10/8</strain>
        <tissue evidence="2">Leaf</tissue>
    </source>
</reference>
<dbReference type="AlphaFoldDB" id="A0A392QSY0"/>
<feature type="non-terminal residue" evidence="2">
    <location>
        <position position="1"/>
    </location>
</feature>
<evidence type="ECO:0000313" key="2">
    <source>
        <dbReference type="EMBL" id="MCI26972.1"/>
    </source>
</evidence>
<feature type="compositionally biased region" description="Basic and acidic residues" evidence="1">
    <location>
        <begin position="46"/>
        <end position="79"/>
    </location>
</feature>
<dbReference type="EMBL" id="LXQA010156527">
    <property type="protein sequence ID" value="MCI26972.1"/>
    <property type="molecule type" value="Genomic_DNA"/>
</dbReference>
<accession>A0A392QSY0</accession>
<protein>
    <submittedName>
        <fullName evidence="2">Putative E3 ubiquitin-protein ligase RHF2A</fullName>
    </submittedName>
</protein>
<sequence>GSSGAGPSEMFVFNSSLHVSGVQPTLSTSPADSSSPTSGLPSIVDNHPEVARNISRPETDVPDRPRIKLANEEHIRGQN</sequence>